<dbReference type="Proteomes" id="UP000238415">
    <property type="component" value="Unassembled WGS sequence"/>
</dbReference>
<dbReference type="InterPro" id="IPR007712">
    <property type="entry name" value="RelE/ParE_toxin"/>
</dbReference>
<dbReference type="EMBL" id="PVXM01000028">
    <property type="protein sequence ID" value="PRR72438.1"/>
    <property type="molecule type" value="Genomic_DNA"/>
</dbReference>
<accession>A0A2T0ARG1</accession>
<reference evidence="2 3" key="1">
    <citation type="submission" date="2018-03" db="EMBL/GenBank/DDBJ databases">
        <title>Genome sequence of Moorella humiferrea DSM 23265.</title>
        <authorList>
            <person name="Poehlein A."/>
            <person name="Daniel R."/>
        </authorList>
    </citation>
    <scope>NUCLEOTIDE SEQUENCE [LARGE SCALE GENOMIC DNA]</scope>
    <source>
        <strain evidence="2 3">DSM 23265</strain>
    </source>
</reference>
<keyword evidence="3" id="KW-1185">Reference proteome</keyword>
<dbReference type="OrthoDB" id="9805098at2"/>
<evidence type="ECO:0000256" key="1">
    <source>
        <dbReference type="ARBA" id="ARBA00022649"/>
    </source>
</evidence>
<proteinExistence type="predicted"/>
<organism evidence="2 3">
    <name type="scientific">Neomoorella humiferrea</name>
    <dbReference type="NCBI Taxonomy" id="676965"/>
    <lineage>
        <taxon>Bacteria</taxon>
        <taxon>Bacillati</taxon>
        <taxon>Bacillota</taxon>
        <taxon>Clostridia</taxon>
        <taxon>Neomoorellales</taxon>
        <taxon>Neomoorellaceae</taxon>
        <taxon>Neomoorella</taxon>
    </lineage>
</organism>
<dbReference type="Pfam" id="PF05016">
    <property type="entry name" value="ParE_toxin"/>
    <property type="match status" value="1"/>
</dbReference>
<dbReference type="InterPro" id="IPR035093">
    <property type="entry name" value="RelE/ParE_toxin_dom_sf"/>
</dbReference>
<dbReference type="RefSeq" id="WP_106005338.1">
    <property type="nucleotide sequence ID" value="NZ_CP136419.1"/>
</dbReference>
<gene>
    <name evidence="2" type="ORF">MOHU_13630</name>
</gene>
<evidence type="ECO:0000313" key="2">
    <source>
        <dbReference type="EMBL" id="PRR72438.1"/>
    </source>
</evidence>
<dbReference type="SUPFAM" id="SSF143011">
    <property type="entry name" value="RelE-like"/>
    <property type="match status" value="1"/>
</dbReference>
<comment type="caution">
    <text evidence="2">The sequence shown here is derived from an EMBL/GenBank/DDBJ whole genome shotgun (WGS) entry which is preliminary data.</text>
</comment>
<evidence type="ECO:0000313" key="3">
    <source>
        <dbReference type="Proteomes" id="UP000238415"/>
    </source>
</evidence>
<name>A0A2T0ARG1_9FIRM</name>
<evidence type="ECO:0008006" key="4">
    <source>
        <dbReference type="Google" id="ProtNLM"/>
    </source>
</evidence>
<protein>
    <recommendedName>
        <fullName evidence="4">Plasmid stabilization system protein</fullName>
    </recommendedName>
</protein>
<dbReference type="Gene3D" id="3.30.2310.20">
    <property type="entry name" value="RelE-like"/>
    <property type="match status" value="1"/>
</dbReference>
<keyword evidence="1" id="KW-1277">Toxin-antitoxin system</keyword>
<sequence>MNSEKGSKFKIILAKQPARYIERLNRKWQERILAILEDMSVNPFTGDIETIKGKPGHYRRRIGGYRLKFTVNIEERAVHILAFGPKGDFEY</sequence>
<dbReference type="AlphaFoldDB" id="A0A2T0ARG1"/>